<dbReference type="Proteomes" id="UP001066276">
    <property type="component" value="Chromosome 2_1"/>
</dbReference>
<accession>A0AAV7VQS3</accession>
<sequence>MRTEVVAQISKAISTYLEFNDTADTPLPLKWDALKAVIRGEFIGISSADNKLTREKRAHLQQQVTELEKIHRRTGAPRVRRPLSVARLQLVGLDMDGVEYAALRLQQSYYVGATGVAAFWPLDLGLRANWRQ</sequence>
<dbReference type="AlphaFoldDB" id="A0AAV7VQS3"/>
<reference evidence="1" key="1">
    <citation type="journal article" date="2022" name="bioRxiv">
        <title>Sequencing and chromosome-scale assembly of the giantPleurodeles waltlgenome.</title>
        <authorList>
            <person name="Brown T."/>
            <person name="Elewa A."/>
            <person name="Iarovenko S."/>
            <person name="Subramanian E."/>
            <person name="Araus A.J."/>
            <person name="Petzold A."/>
            <person name="Susuki M."/>
            <person name="Suzuki K.-i.T."/>
            <person name="Hayashi T."/>
            <person name="Toyoda A."/>
            <person name="Oliveira C."/>
            <person name="Osipova E."/>
            <person name="Leigh N.D."/>
            <person name="Simon A."/>
            <person name="Yun M.H."/>
        </authorList>
    </citation>
    <scope>NUCLEOTIDE SEQUENCE</scope>
    <source>
        <strain evidence="1">20211129_DDA</strain>
        <tissue evidence="1">Liver</tissue>
    </source>
</reference>
<evidence type="ECO:0000313" key="1">
    <source>
        <dbReference type="EMBL" id="KAJ1203035.1"/>
    </source>
</evidence>
<protein>
    <submittedName>
        <fullName evidence="1">Uncharacterized protein</fullName>
    </submittedName>
</protein>
<comment type="caution">
    <text evidence="1">The sequence shown here is derived from an EMBL/GenBank/DDBJ whole genome shotgun (WGS) entry which is preliminary data.</text>
</comment>
<gene>
    <name evidence="1" type="ORF">NDU88_006830</name>
</gene>
<organism evidence="1 2">
    <name type="scientific">Pleurodeles waltl</name>
    <name type="common">Iberian ribbed newt</name>
    <dbReference type="NCBI Taxonomy" id="8319"/>
    <lineage>
        <taxon>Eukaryota</taxon>
        <taxon>Metazoa</taxon>
        <taxon>Chordata</taxon>
        <taxon>Craniata</taxon>
        <taxon>Vertebrata</taxon>
        <taxon>Euteleostomi</taxon>
        <taxon>Amphibia</taxon>
        <taxon>Batrachia</taxon>
        <taxon>Caudata</taxon>
        <taxon>Salamandroidea</taxon>
        <taxon>Salamandridae</taxon>
        <taxon>Pleurodelinae</taxon>
        <taxon>Pleurodeles</taxon>
    </lineage>
</organism>
<evidence type="ECO:0000313" key="2">
    <source>
        <dbReference type="Proteomes" id="UP001066276"/>
    </source>
</evidence>
<keyword evidence="2" id="KW-1185">Reference proteome</keyword>
<proteinExistence type="predicted"/>
<name>A0AAV7VQS3_PLEWA</name>
<dbReference type="EMBL" id="JANPWB010000003">
    <property type="protein sequence ID" value="KAJ1203035.1"/>
    <property type="molecule type" value="Genomic_DNA"/>
</dbReference>